<organism evidence="1 2">
    <name type="scientific">Taibaiella soli</name>
    <dbReference type="NCBI Taxonomy" id="1649169"/>
    <lineage>
        <taxon>Bacteria</taxon>
        <taxon>Pseudomonadati</taxon>
        <taxon>Bacteroidota</taxon>
        <taxon>Chitinophagia</taxon>
        <taxon>Chitinophagales</taxon>
        <taxon>Chitinophagaceae</taxon>
        <taxon>Taibaiella</taxon>
    </lineage>
</organism>
<accession>A0A2W2A791</accession>
<dbReference type="AlphaFoldDB" id="A0A2W2A791"/>
<dbReference type="Proteomes" id="UP000248745">
    <property type="component" value="Unassembled WGS sequence"/>
</dbReference>
<comment type="caution">
    <text evidence="1">The sequence shown here is derived from an EMBL/GenBank/DDBJ whole genome shotgun (WGS) entry which is preliminary data.</text>
</comment>
<evidence type="ECO:0000313" key="2">
    <source>
        <dbReference type="Proteomes" id="UP000248745"/>
    </source>
</evidence>
<proteinExistence type="predicted"/>
<reference evidence="1 2" key="1">
    <citation type="submission" date="2018-06" db="EMBL/GenBank/DDBJ databases">
        <title>Mucibacter soli gen. nov., sp. nov., a new member of the family Chitinophagaceae producing mucin.</title>
        <authorList>
            <person name="Kim M.-K."/>
            <person name="Park S."/>
            <person name="Kim T.-S."/>
            <person name="Joung Y."/>
            <person name="Han J.-H."/>
            <person name="Kim S.B."/>
        </authorList>
    </citation>
    <scope>NUCLEOTIDE SEQUENCE [LARGE SCALE GENOMIC DNA]</scope>
    <source>
        <strain evidence="1 2">R1-15</strain>
    </source>
</reference>
<gene>
    <name evidence="1" type="ORF">DN068_19615</name>
</gene>
<sequence length="81" mass="9104">MELPKFAKGSFALMKAERQTGIVVTTEGSRTLSTAHTDADYFAIFDSLEKVHAHIKHDKAISNNKFEYVVYNSEHVVVAYV</sequence>
<name>A0A2W2A791_9BACT</name>
<protein>
    <submittedName>
        <fullName evidence="1">Uncharacterized protein</fullName>
    </submittedName>
</protein>
<dbReference type="EMBL" id="QKTW01000026">
    <property type="protein sequence ID" value="PZF71185.1"/>
    <property type="molecule type" value="Genomic_DNA"/>
</dbReference>
<keyword evidence="2" id="KW-1185">Reference proteome</keyword>
<dbReference type="RefSeq" id="WP_111000653.1">
    <property type="nucleotide sequence ID" value="NZ_QKTW01000026.1"/>
</dbReference>
<evidence type="ECO:0000313" key="1">
    <source>
        <dbReference type="EMBL" id="PZF71185.1"/>
    </source>
</evidence>